<evidence type="ECO:0000256" key="1">
    <source>
        <dbReference type="SAM" id="Phobius"/>
    </source>
</evidence>
<accession>A0A1L9UF57</accession>
<evidence type="ECO:0000313" key="3">
    <source>
        <dbReference type="Proteomes" id="UP000184499"/>
    </source>
</evidence>
<dbReference type="EMBL" id="KV878686">
    <property type="protein sequence ID" value="OJJ70273.1"/>
    <property type="molecule type" value="Genomic_DNA"/>
</dbReference>
<dbReference type="GeneID" id="93580810"/>
<keyword evidence="1" id="KW-0812">Transmembrane</keyword>
<dbReference type="RefSeq" id="XP_067477521.1">
    <property type="nucleotide sequence ID" value="XM_067628322.1"/>
</dbReference>
<proteinExistence type="predicted"/>
<dbReference type="AlphaFoldDB" id="A0A1L9UF57"/>
<gene>
    <name evidence="2" type="ORF">ASPBRDRAFT_616049</name>
</gene>
<dbReference type="VEuPathDB" id="FungiDB:ASPBRDRAFT_616049"/>
<protein>
    <submittedName>
        <fullName evidence="2">Uncharacterized protein</fullName>
    </submittedName>
</protein>
<name>A0A1L9UF57_ASPBC</name>
<feature type="transmembrane region" description="Helical" evidence="1">
    <location>
        <begin position="28"/>
        <end position="54"/>
    </location>
</feature>
<dbReference type="Proteomes" id="UP000184499">
    <property type="component" value="Unassembled WGS sequence"/>
</dbReference>
<sequence length="134" mass="15138">MLITRQRLMGARWKSVGFDRHPRKIPTALAVISIGWVSITLLYVWVPVSVVIVVGPSVTMRIRAPPIRSSWYGITRAAIPCLQRCWTARSGVPSAVWPLCQGHGWSSLSKVSWRIKSIRARRTLPIHSKRMLLS</sequence>
<evidence type="ECO:0000313" key="2">
    <source>
        <dbReference type="EMBL" id="OJJ70273.1"/>
    </source>
</evidence>
<keyword evidence="3" id="KW-1185">Reference proteome</keyword>
<organism evidence="2 3">
    <name type="scientific">Aspergillus brasiliensis (strain CBS 101740 / IMI 381727 / IBT 21946)</name>
    <dbReference type="NCBI Taxonomy" id="767769"/>
    <lineage>
        <taxon>Eukaryota</taxon>
        <taxon>Fungi</taxon>
        <taxon>Dikarya</taxon>
        <taxon>Ascomycota</taxon>
        <taxon>Pezizomycotina</taxon>
        <taxon>Eurotiomycetes</taxon>
        <taxon>Eurotiomycetidae</taxon>
        <taxon>Eurotiales</taxon>
        <taxon>Aspergillaceae</taxon>
        <taxon>Aspergillus</taxon>
        <taxon>Aspergillus subgen. Circumdati</taxon>
    </lineage>
</organism>
<keyword evidence="1" id="KW-0472">Membrane</keyword>
<keyword evidence="1" id="KW-1133">Transmembrane helix</keyword>
<reference evidence="3" key="1">
    <citation type="journal article" date="2017" name="Genome Biol.">
        <title>Comparative genomics reveals high biological diversity and specific adaptations in the industrially and medically important fungal genus Aspergillus.</title>
        <authorList>
            <person name="de Vries R.P."/>
            <person name="Riley R."/>
            <person name="Wiebenga A."/>
            <person name="Aguilar-Osorio G."/>
            <person name="Amillis S."/>
            <person name="Uchima C.A."/>
            <person name="Anderluh G."/>
            <person name="Asadollahi M."/>
            <person name="Askin M."/>
            <person name="Barry K."/>
            <person name="Battaglia E."/>
            <person name="Bayram O."/>
            <person name="Benocci T."/>
            <person name="Braus-Stromeyer S.A."/>
            <person name="Caldana C."/>
            <person name="Canovas D."/>
            <person name="Cerqueira G.C."/>
            <person name="Chen F."/>
            <person name="Chen W."/>
            <person name="Choi C."/>
            <person name="Clum A."/>
            <person name="Dos Santos R.A."/>
            <person name="Damasio A.R."/>
            <person name="Diallinas G."/>
            <person name="Emri T."/>
            <person name="Fekete E."/>
            <person name="Flipphi M."/>
            <person name="Freyberg S."/>
            <person name="Gallo A."/>
            <person name="Gournas C."/>
            <person name="Habgood R."/>
            <person name="Hainaut M."/>
            <person name="Harispe M.L."/>
            <person name="Henrissat B."/>
            <person name="Hilden K.S."/>
            <person name="Hope R."/>
            <person name="Hossain A."/>
            <person name="Karabika E."/>
            <person name="Karaffa L."/>
            <person name="Karanyi Z."/>
            <person name="Krasevec N."/>
            <person name="Kuo A."/>
            <person name="Kusch H."/>
            <person name="LaButti K."/>
            <person name="Lagendijk E.L."/>
            <person name="Lapidus A."/>
            <person name="Levasseur A."/>
            <person name="Lindquist E."/>
            <person name="Lipzen A."/>
            <person name="Logrieco A.F."/>
            <person name="MacCabe A."/>
            <person name="Maekelae M.R."/>
            <person name="Malavazi I."/>
            <person name="Melin P."/>
            <person name="Meyer V."/>
            <person name="Mielnichuk N."/>
            <person name="Miskei M."/>
            <person name="Molnar A.P."/>
            <person name="Mule G."/>
            <person name="Ngan C.Y."/>
            <person name="Orejas M."/>
            <person name="Orosz E."/>
            <person name="Ouedraogo J.P."/>
            <person name="Overkamp K.M."/>
            <person name="Park H.-S."/>
            <person name="Perrone G."/>
            <person name="Piumi F."/>
            <person name="Punt P.J."/>
            <person name="Ram A.F."/>
            <person name="Ramon A."/>
            <person name="Rauscher S."/>
            <person name="Record E."/>
            <person name="Riano-Pachon D.M."/>
            <person name="Robert V."/>
            <person name="Roehrig J."/>
            <person name="Ruller R."/>
            <person name="Salamov A."/>
            <person name="Salih N.S."/>
            <person name="Samson R.A."/>
            <person name="Sandor E."/>
            <person name="Sanguinetti M."/>
            <person name="Schuetze T."/>
            <person name="Sepcic K."/>
            <person name="Shelest E."/>
            <person name="Sherlock G."/>
            <person name="Sophianopoulou V."/>
            <person name="Squina F.M."/>
            <person name="Sun H."/>
            <person name="Susca A."/>
            <person name="Todd R.B."/>
            <person name="Tsang A."/>
            <person name="Unkles S.E."/>
            <person name="van de Wiele N."/>
            <person name="van Rossen-Uffink D."/>
            <person name="Oliveira J.V."/>
            <person name="Vesth T.C."/>
            <person name="Visser J."/>
            <person name="Yu J.-H."/>
            <person name="Zhou M."/>
            <person name="Andersen M.R."/>
            <person name="Archer D.B."/>
            <person name="Baker S.E."/>
            <person name="Benoit I."/>
            <person name="Brakhage A.A."/>
            <person name="Braus G.H."/>
            <person name="Fischer R."/>
            <person name="Frisvad J.C."/>
            <person name="Goldman G.H."/>
            <person name="Houbraken J."/>
            <person name="Oakley B."/>
            <person name="Pocsi I."/>
            <person name="Scazzocchio C."/>
            <person name="Seiboth B."/>
            <person name="vanKuyk P.A."/>
            <person name="Wortman J."/>
            <person name="Dyer P.S."/>
            <person name="Grigoriev I.V."/>
        </authorList>
    </citation>
    <scope>NUCLEOTIDE SEQUENCE [LARGE SCALE GENOMIC DNA]</scope>
    <source>
        <strain evidence="3">CBS 101740 / IMI 381727 / IBT 21946</strain>
    </source>
</reference>